<dbReference type="WBParaSite" id="GPLIN_000141600">
    <property type="protein sequence ID" value="GPLIN_000141600"/>
    <property type="gene ID" value="GPLIN_000141600"/>
</dbReference>
<sequence length="108" mass="12684">MIYLNKLNRLNRRRNTLGVSQSPLDDLKRDIQSLRKTGHELNASDDQLLVENRNIKEQVILLQERLQRAQNEESTRTAELQAAKREIDELQQKAVGIKRVLYGDRNQY</sequence>
<proteinExistence type="predicted"/>
<evidence type="ECO:0000256" key="1">
    <source>
        <dbReference type="SAM" id="Coils"/>
    </source>
</evidence>
<dbReference type="AlphaFoldDB" id="A0A183BLD1"/>
<keyword evidence="2" id="KW-1185">Reference proteome</keyword>
<reference evidence="2" key="1">
    <citation type="submission" date="2014-05" db="EMBL/GenBank/DDBJ databases">
        <title>The genome and life-stage specific transcriptomes of Globodera pallida elucidate key aspects of plant parasitism by a cyst nematode.</title>
        <authorList>
            <person name="Cotton J.A."/>
            <person name="Lilley C.J."/>
            <person name="Jones L.M."/>
            <person name="Kikuchi T."/>
            <person name="Reid A.J."/>
            <person name="Thorpe P."/>
            <person name="Tsai I.J."/>
            <person name="Beasley H."/>
            <person name="Blok V."/>
            <person name="Cock P.J.A."/>
            <person name="Van den Akker S.E."/>
            <person name="Holroyd N."/>
            <person name="Hunt M."/>
            <person name="Mantelin S."/>
            <person name="Naghra H."/>
            <person name="Pain A."/>
            <person name="Palomares-Rius J.E."/>
            <person name="Zarowiecki M."/>
            <person name="Berriman M."/>
            <person name="Jones J.T."/>
            <person name="Urwin P.E."/>
        </authorList>
    </citation>
    <scope>NUCLEOTIDE SEQUENCE [LARGE SCALE GENOMIC DNA]</scope>
    <source>
        <strain evidence="2">Lindley</strain>
    </source>
</reference>
<dbReference type="SUPFAM" id="SSF57997">
    <property type="entry name" value="Tropomyosin"/>
    <property type="match status" value="1"/>
</dbReference>
<name>A0A183BLD1_GLOPA</name>
<protein>
    <submittedName>
        <fullName evidence="3">TIGR02680 family protein</fullName>
    </submittedName>
</protein>
<evidence type="ECO:0000313" key="2">
    <source>
        <dbReference type="Proteomes" id="UP000050741"/>
    </source>
</evidence>
<keyword evidence="1" id="KW-0175">Coiled coil</keyword>
<dbReference type="Proteomes" id="UP000050741">
    <property type="component" value="Unassembled WGS sequence"/>
</dbReference>
<accession>A0A183BLD1</accession>
<organism evidence="2 3">
    <name type="scientific">Globodera pallida</name>
    <name type="common">Potato cyst nematode worm</name>
    <name type="synonym">Heterodera pallida</name>
    <dbReference type="NCBI Taxonomy" id="36090"/>
    <lineage>
        <taxon>Eukaryota</taxon>
        <taxon>Metazoa</taxon>
        <taxon>Ecdysozoa</taxon>
        <taxon>Nematoda</taxon>
        <taxon>Chromadorea</taxon>
        <taxon>Rhabditida</taxon>
        <taxon>Tylenchina</taxon>
        <taxon>Tylenchomorpha</taxon>
        <taxon>Tylenchoidea</taxon>
        <taxon>Heteroderidae</taxon>
        <taxon>Heteroderinae</taxon>
        <taxon>Globodera</taxon>
    </lineage>
</organism>
<reference evidence="3" key="2">
    <citation type="submission" date="2016-06" db="UniProtKB">
        <authorList>
            <consortium name="WormBaseParasite"/>
        </authorList>
    </citation>
    <scope>IDENTIFICATION</scope>
</reference>
<feature type="coiled-coil region" evidence="1">
    <location>
        <begin position="24"/>
        <end position="100"/>
    </location>
</feature>
<evidence type="ECO:0000313" key="3">
    <source>
        <dbReference type="WBParaSite" id="GPLIN_000141600"/>
    </source>
</evidence>